<evidence type="ECO:0000259" key="5">
    <source>
        <dbReference type="Pfam" id="PF25183"/>
    </source>
</evidence>
<organism evidence="6 7">
    <name type="scientific">Idiomarina loihiensis (strain ATCC BAA-735 / DSM 15497 / L2-TR)</name>
    <dbReference type="NCBI Taxonomy" id="283942"/>
    <lineage>
        <taxon>Bacteria</taxon>
        <taxon>Pseudomonadati</taxon>
        <taxon>Pseudomonadota</taxon>
        <taxon>Gammaproteobacteria</taxon>
        <taxon>Alteromonadales</taxon>
        <taxon>Idiomarinaceae</taxon>
        <taxon>Idiomarina</taxon>
    </lineage>
</organism>
<dbReference type="InterPro" id="IPR008969">
    <property type="entry name" value="CarboxyPept-like_regulatory"/>
</dbReference>
<dbReference type="Gene3D" id="2.40.170.20">
    <property type="entry name" value="TonB-dependent receptor, beta-barrel domain"/>
    <property type="match status" value="1"/>
</dbReference>
<dbReference type="eggNOG" id="COG1629">
    <property type="taxonomic scope" value="Bacteria"/>
</dbReference>
<keyword evidence="7" id="KW-1185">Reference proteome</keyword>
<keyword evidence="4" id="KW-0732">Signal</keyword>
<reference evidence="6 7" key="1">
    <citation type="journal article" date="2004" name="Proc. Natl. Acad. Sci. U.S.A.">
        <title>Genome sequence of the deep-sea gamma-proteobacterium Idiomarina loihiensis reveals amino acid fermentation as a source of carbon and energy.</title>
        <authorList>
            <person name="Hou S."/>
            <person name="Saw J.H."/>
            <person name="Lee K.S."/>
            <person name="Freitas T.A."/>
            <person name="Belisle C."/>
            <person name="Kawarabayasi Y."/>
            <person name="Donachie S.P."/>
            <person name="Pikina A."/>
            <person name="Galperin M.Y."/>
            <person name="Koonin E.V."/>
            <person name="Makarova K.S."/>
            <person name="Omelchenko M.V."/>
            <person name="Sorokin A."/>
            <person name="Wolf Y.I."/>
            <person name="Li Q.X."/>
            <person name="Keum Y.S."/>
            <person name="Campbell S."/>
            <person name="Denery J."/>
            <person name="Aizawa S."/>
            <person name="Shibata S."/>
            <person name="Malahoff A."/>
            <person name="Alam M."/>
        </authorList>
    </citation>
    <scope>NUCLEOTIDE SEQUENCE [LARGE SCALE GENOMIC DNA]</scope>
    <source>
        <strain evidence="7">ATCC BAA-735 / DSM 15497 / L2-TR</strain>
    </source>
</reference>
<dbReference type="Pfam" id="PF25183">
    <property type="entry name" value="OMP_b-brl_4"/>
    <property type="match status" value="1"/>
</dbReference>
<dbReference type="InterPro" id="IPR037066">
    <property type="entry name" value="Plug_dom_sf"/>
</dbReference>
<dbReference type="STRING" id="283942.IL0583"/>
<evidence type="ECO:0000256" key="4">
    <source>
        <dbReference type="SAM" id="SignalP"/>
    </source>
</evidence>
<evidence type="ECO:0000313" key="6">
    <source>
        <dbReference type="EMBL" id="AAV81424.1"/>
    </source>
</evidence>
<proteinExistence type="predicted"/>
<keyword evidence="3" id="KW-0998">Cell outer membrane</keyword>
<evidence type="ECO:0000256" key="2">
    <source>
        <dbReference type="ARBA" id="ARBA00023136"/>
    </source>
</evidence>
<feature type="chain" id="PRO_5004261711" evidence="4">
    <location>
        <begin position="26"/>
        <end position="1065"/>
    </location>
</feature>
<dbReference type="InterPro" id="IPR036942">
    <property type="entry name" value="Beta-barrel_TonB_sf"/>
</dbReference>
<dbReference type="KEGG" id="ilo:IL0583"/>
<evidence type="ECO:0000313" key="7">
    <source>
        <dbReference type="Proteomes" id="UP000001171"/>
    </source>
</evidence>
<dbReference type="EMBL" id="AE017340">
    <property type="protein sequence ID" value="AAV81424.1"/>
    <property type="molecule type" value="Genomic_DNA"/>
</dbReference>
<dbReference type="GO" id="GO:0009279">
    <property type="term" value="C:cell outer membrane"/>
    <property type="evidence" value="ECO:0007669"/>
    <property type="project" value="UniProtKB-SubCell"/>
</dbReference>
<dbReference type="GeneID" id="41335734"/>
<sequence>MFNATFKRTALAAAIAMGLSGAAIAQETSSSLRGVVTTESGQVVSNATIQLRDERTGSTKTLTTNQQGTFSSRGLPVGGPYTIVAEGPGGRTQVVEDVYLTLGDSQNVNISLVSQQDMERLSVTGSMTSNALYGSNSPAANFNLQDLQNAPASDRDLRDVVSIDPRIYINETNSGAIQCGGANPRFNSLTVDGVRMNDNFGLNSSGYPTERMPFSYDAIEQVAVEFAPFDVQYGGFTACNINAVTKTGDNEMFGGVFYDYTNDSLQGDELEGDSINVGDFSEKRYGFNLGGAFIEDKLFFFTAYEKLEGSDTFDRGPEGSGAATEVVGVSQADVDRIAQIAQDKYGYNPGGFPASLPVEDEKFLAKLDWYINDAHRASLTYNYNDGYSIAESDGDSDELEFSNHFYERGAKFTSYVGELYSDWSDNFSTEARIGYSELDARVNPLGGTDFGEVQIGVNDATVYLGADDSRHANKLKYDTTFFKLKGTYLAGDHVISAGIEREEYDVFNLFVQEAQGEYRFSSIDEFDAGTPIGSQNDDGSYDDTVIYESAAGTNNPQDAAAEFAYAVNTAYVQDEYYYAPMDITFTYGLRYDWYTSDDMPVNNPLTEELYGFSNQQNMDGQDLLQPRFGFNWFVNPDLEVRGGVGLYSGGNPNVWISNNYSNNGVTQYEAAFTGDYFLGGNTLFNIPHTGEGRPIYDIPQELYDEVANASGQGPINTMDPNFELPKEWKYALGATYTLPDNYILMADFLYTDKKDAAVIYNLGLEQVGTAPDGRPIFDELSTDGRDQGDDFMLTNVDGDSGSQTTVSLALSKTHDFGLDWTLGYAYNEAEDVNPMTSSVSFSNYTNLATANAQNPGVATSNYEIPHRFTFKANYTKEFFDGYDTTVTLFATRNKGRPFSYTMSDGPFGDIAYQGRSLLYVPTGLDDPNFAVGTDRDGNPFETGAFFDFLEESGLSKYAGGIAPRNEFNSKWWTKVDLRVEQELPGFMDGHKASAFFVIENLGNMLNDDWGVLYEARFPRAINIADVEINDAGQYQFNNFRDVSNVQSRQGEPSLWSVRIGVEYKF</sequence>
<keyword evidence="2" id="KW-0472">Membrane</keyword>
<comment type="subcellular location">
    <subcellularLocation>
        <location evidence="1">Cell outer membrane</location>
    </subcellularLocation>
</comment>
<protein>
    <submittedName>
        <fullName evidence="6">Oar-like outer membrane protein protein, OmpA family</fullName>
    </submittedName>
</protein>
<evidence type="ECO:0000256" key="1">
    <source>
        <dbReference type="ARBA" id="ARBA00004442"/>
    </source>
</evidence>
<accession>Q5QWX4</accession>
<feature type="signal peptide" evidence="4">
    <location>
        <begin position="1"/>
        <end position="25"/>
    </location>
</feature>
<dbReference type="AlphaFoldDB" id="Q5QWX4"/>
<dbReference type="OrthoDB" id="9768147at2"/>
<evidence type="ECO:0000256" key="3">
    <source>
        <dbReference type="ARBA" id="ARBA00023237"/>
    </source>
</evidence>
<dbReference type="SUPFAM" id="SSF49464">
    <property type="entry name" value="Carboxypeptidase regulatory domain-like"/>
    <property type="match status" value="1"/>
</dbReference>
<dbReference type="Proteomes" id="UP000001171">
    <property type="component" value="Chromosome"/>
</dbReference>
<dbReference type="HOGENOM" id="CLU_006298_1_0_6"/>
<dbReference type="RefSeq" id="WP_011233840.1">
    <property type="nucleotide sequence ID" value="NC_006512.1"/>
</dbReference>
<dbReference type="Gene3D" id="2.60.40.1120">
    <property type="entry name" value="Carboxypeptidase-like, regulatory domain"/>
    <property type="match status" value="1"/>
</dbReference>
<name>Q5QWX4_IDILO</name>
<feature type="domain" description="TonB-dependent transporter Oar-like beta-barrel" evidence="5">
    <location>
        <begin position="357"/>
        <end position="984"/>
    </location>
</feature>
<gene>
    <name evidence="6" type="ordered locus">IL0583</name>
</gene>
<dbReference type="Gene3D" id="2.170.130.10">
    <property type="entry name" value="TonB-dependent receptor, plug domain"/>
    <property type="match status" value="1"/>
</dbReference>
<dbReference type="InterPro" id="IPR057601">
    <property type="entry name" value="Oar-like_b-barrel"/>
</dbReference>
<dbReference type="SUPFAM" id="SSF56935">
    <property type="entry name" value="Porins"/>
    <property type="match status" value="1"/>
</dbReference>
<dbReference type="Pfam" id="PF13620">
    <property type="entry name" value="CarboxypepD_reg"/>
    <property type="match status" value="1"/>
</dbReference>